<gene>
    <name evidence="1" type="ORF">GCM10022399_02140</name>
</gene>
<accession>A0ABP7CGD2</accession>
<dbReference type="EMBL" id="BAABDC010000001">
    <property type="protein sequence ID" value="GAA3689999.1"/>
    <property type="molecule type" value="Genomic_DNA"/>
</dbReference>
<proteinExistence type="predicted"/>
<keyword evidence="2" id="KW-1185">Reference proteome</keyword>
<evidence type="ECO:0000313" key="2">
    <source>
        <dbReference type="Proteomes" id="UP001501468"/>
    </source>
</evidence>
<protein>
    <recommendedName>
        <fullName evidence="3">Transcriptional regulator, AbiEi antitoxin, Type IV TA system</fullName>
    </recommendedName>
</protein>
<sequence length="234" mass="25689">MEKLGAPPPRAVRLGRMARQRRGRTPVDVVTAVHRLGGTCTWRELRRAVPWRLIGRAVEAGLVTHPGNGVYALPNADEGRVVAHRLTGVVSHRDAALHWGWKVKVAPTLPDVTVPTGRKLRDSTRRLATTHRRTLALTDVSDGWVTTTVRTVIDCCLDLPFDEALSVVDSALRSDRPRHVVVAAAANLGPRHRARVLHVVRLATPKAANPFESVLRAIVLGVDGTSWDPQHPIR</sequence>
<comment type="caution">
    <text evidence="1">The sequence shown here is derived from an EMBL/GenBank/DDBJ whole genome shotgun (WGS) entry which is preliminary data.</text>
</comment>
<organism evidence="1 2">
    <name type="scientific">Terrabacter ginsenosidimutans</name>
    <dbReference type="NCBI Taxonomy" id="490575"/>
    <lineage>
        <taxon>Bacteria</taxon>
        <taxon>Bacillati</taxon>
        <taxon>Actinomycetota</taxon>
        <taxon>Actinomycetes</taxon>
        <taxon>Micrococcales</taxon>
        <taxon>Intrasporangiaceae</taxon>
        <taxon>Terrabacter</taxon>
    </lineage>
</organism>
<evidence type="ECO:0008006" key="3">
    <source>
        <dbReference type="Google" id="ProtNLM"/>
    </source>
</evidence>
<name>A0ABP7CGD2_9MICO</name>
<dbReference type="Proteomes" id="UP001501468">
    <property type="component" value="Unassembled WGS sequence"/>
</dbReference>
<evidence type="ECO:0000313" key="1">
    <source>
        <dbReference type="EMBL" id="GAA3689999.1"/>
    </source>
</evidence>
<reference evidence="2" key="1">
    <citation type="journal article" date="2019" name="Int. J. Syst. Evol. Microbiol.">
        <title>The Global Catalogue of Microorganisms (GCM) 10K type strain sequencing project: providing services to taxonomists for standard genome sequencing and annotation.</title>
        <authorList>
            <consortium name="The Broad Institute Genomics Platform"/>
            <consortium name="The Broad Institute Genome Sequencing Center for Infectious Disease"/>
            <person name="Wu L."/>
            <person name="Ma J."/>
        </authorList>
    </citation>
    <scope>NUCLEOTIDE SEQUENCE [LARGE SCALE GENOMIC DNA]</scope>
    <source>
        <strain evidence="2">JCM 17125</strain>
    </source>
</reference>